<protein>
    <submittedName>
        <fullName evidence="2">Uncharacterized protein</fullName>
    </submittedName>
</protein>
<feature type="compositionally biased region" description="Low complexity" evidence="1">
    <location>
        <begin position="94"/>
        <end position="110"/>
    </location>
</feature>
<dbReference type="EMBL" id="JABWDY010010053">
    <property type="protein sequence ID" value="KAF5200967.1"/>
    <property type="molecule type" value="Genomic_DNA"/>
</dbReference>
<comment type="caution">
    <text evidence="2">The sequence shown here is derived from an EMBL/GenBank/DDBJ whole genome shotgun (WGS) entry which is preliminary data.</text>
</comment>
<proteinExistence type="predicted"/>
<sequence>MEPINGEPLWEDTHSETAPTRRNKGMEPPAPTRPSKLPVRRLEIGDSSQGSQITQGTQGTKRKRTTAETQSSAPEKAPKVPKAPKAPAPPTAPPKSKAAPTAPPKTKATPTAPPKTKAKAPIKIVRMSPRKHNTTTPMIERLASSSRLGAKWSTNIHKTAAASGTSTSRNNTNSMTFGLKTKPDGYVCKWF</sequence>
<feature type="region of interest" description="Disordered" evidence="1">
    <location>
        <begin position="1"/>
        <end position="125"/>
    </location>
</feature>
<dbReference type="Proteomes" id="UP000554482">
    <property type="component" value="Unassembled WGS sequence"/>
</dbReference>
<feature type="compositionally biased region" description="Low complexity" evidence="1">
    <location>
        <begin position="47"/>
        <end position="59"/>
    </location>
</feature>
<accession>A0A7J6WVN0</accession>
<reference evidence="2 3" key="1">
    <citation type="submission" date="2020-06" db="EMBL/GenBank/DDBJ databases">
        <title>Transcriptomic and genomic resources for Thalictrum thalictroides and T. hernandezii: Facilitating candidate gene discovery in an emerging model plant lineage.</title>
        <authorList>
            <person name="Arias T."/>
            <person name="Riano-Pachon D.M."/>
            <person name="Di Stilio V.S."/>
        </authorList>
    </citation>
    <scope>NUCLEOTIDE SEQUENCE [LARGE SCALE GENOMIC DNA]</scope>
    <source>
        <strain evidence="3">cv. WT478/WT964</strain>
        <tissue evidence="2">Leaves</tissue>
    </source>
</reference>
<feature type="compositionally biased region" description="Pro residues" evidence="1">
    <location>
        <begin position="84"/>
        <end position="93"/>
    </location>
</feature>
<keyword evidence="3" id="KW-1185">Reference proteome</keyword>
<evidence type="ECO:0000313" key="3">
    <source>
        <dbReference type="Proteomes" id="UP000554482"/>
    </source>
</evidence>
<evidence type="ECO:0000313" key="2">
    <source>
        <dbReference type="EMBL" id="KAF5200967.1"/>
    </source>
</evidence>
<dbReference type="AlphaFoldDB" id="A0A7J6WVN0"/>
<name>A0A7J6WVN0_THATH</name>
<evidence type="ECO:0000256" key="1">
    <source>
        <dbReference type="SAM" id="MobiDB-lite"/>
    </source>
</evidence>
<organism evidence="2 3">
    <name type="scientific">Thalictrum thalictroides</name>
    <name type="common">Rue-anemone</name>
    <name type="synonym">Anemone thalictroides</name>
    <dbReference type="NCBI Taxonomy" id="46969"/>
    <lineage>
        <taxon>Eukaryota</taxon>
        <taxon>Viridiplantae</taxon>
        <taxon>Streptophyta</taxon>
        <taxon>Embryophyta</taxon>
        <taxon>Tracheophyta</taxon>
        <taxon>Spermatophyta</taxon>
        <taxon>Magnoliopsida</taxon>
        <taxon>Ranunculales</taxon>
        <taxon>Ranunculaceae</taxon>
        <taxon>Thalictroideae</taxon>
        <taxon>Thalictrum</taxon>
    </lineage>
</organism>
<gene>
    <name evidence="2" type="ORF">FRX31_009446</name>
</gene>